<dbReference type="EnsemblProtists" id="EOD33158">
    <property type="protein sequence ID" value="EOD33158"/>
    <property type="gene ID" value="EMIHUDRAFT_434069"/>
</dbReference>
<dbReference type="InterPro" id="IPR011205">
    <property type="entry name" value="UCP015417_vWA"/>
</dbReference>
<evidence type="ECO:0000259" key="2">
    <source>
        <dbReference type="Pfam" id="PF25043"/>
    </source>
</evidence>
<protein>
    <recommendedName>
        <fullName evidence="2">DUF7788 domain-containing protein</fullName>
    </recommendedName>
</protein>
<reference evidence="4" key="1">
    <citation type="journal article" date="2013" name="Nature">
        <title>Pan genome of the phytoplankton Emiliania underpins its global distribution.</title>
        <authorList>
            <person name="Read B.A."/>
            <person name="Kegel J."/>
            <person name="Klute M.J."/>
            <person name="Kuo A."/>
            <person name="Lefebvre S.C."/>
            <person name="Maumus F."/>
            <person name="Mayer C."/>
            <person name="Miller J."/>
            <person name="Monier A."/>
            <person name="Salamov A."/>
            <person name="Young J."/>
            <person name="Aguilar M."/>
            <person name="Claverie J.M."/>
            <person name="Frickenhaus S."/>
            <person name="Gonzalez K."/>
            <person name="Herman E.K."/>
            <person name="Lin Y.C."/>
            <person name="Napier J."/>
            <person name="Ogata H."/>
            <person name="Sarno A.F."/>
            <person name="Shmutz J."/>
            <person name="Schroeder D."/>
            <person name="de Vargas C."/>
            <person name="Verret F."/>
            <person name="von Dassow P."/>
            <person name="Valentin K."/>
            <person name="Van de Peer Y."/>
            <person name="Wheeler G."/>
            <person name="Dacks J.B."/>
            <person name="Delwiche C.F."/>
            <person name="Dyhrman S.T."/>
            <person name="Glockner G."/>
            <person name="John U."/>
            <person name="Richards T."/>
            <person name="Worden A.Z."/>
            <person name="Zhang X."/>
            <person name="Grigoriev I.V."/>
            <person name="Allen A.E."/>
            <person name="Bidle K."/>
            <person name="Borodovsky M."/>
            <person name="Bowler C."/>
            <person name="Brownlee C."/>
            <person name="Cock J.M."/>
            <person name="Elias M."/>
            <person name="Gladyshev V.N."/>
            <person name="Groth M."/>
            <person name="Guda C."/>
            <person name="Hadaegh A."/>
            <person name="Iglesias-Rodriguez M.D."/>
            <person name="Jenkins J."/>
            <person name="Jones B.M."/>
            <person name="Lawson T."/>
            <person name="Leese F."/>
            <person name="Lindquist E."/>
            <person name="Lobanov A."/>
            <person name="Lomsadze A."/>
            <person name="Malik S.B."/>
            <person name="Marsh M.E."/>
            <person name="Mackinder L."/>
            <person name="Mock T."/>
            <person name="Mueller-Roeber B."/>
            <person name="Pagarete A."/>
            <person name="Parker M."/>
            <person name="Probert I."/>
            <person name="Quesneville H."/>
            <person name="Raines C."/>
            <person name="Rensing S.A."/>
            <person name="Riano-Pachon D.M."/>
            <person name="Richier S."/>
            <person name="Rokitta S."/>
            <person name="Shiraiwa Y."/>
            <person name="Soanes D.M."/>
            <person name="van der Giezen M."/>
            <person name="Wahlund T.M."/>
            <person name="Williams B."/>
            <person name="Wilson W."/>
            <person name="Wolfe G."/>
            <person name="Wurch L.L."/>
        </authorList>
    </citation>
    <scope>NUCLEOTIDE SEQUENCE</scope>
</reference>
<dbReference type="RefSeq" id="XP_005785587.1">
    <property type="nucleotide sequence ID" value="XM_005785530.1"/>
</dbReference>
<dbReference type="Proteomes" id="UP000013827">
    <property type="component" value="Unassembled WGS sequence"/>
</dbReference>
<keyword evidence="4" id="KW-1185">Reference proteome</keyword>
<dbReference type="GeneID" id="17278429"/>
<evidence type="ECO:0000313" key="4">
    <source>
        <dbReference type="Proteomes" id="UP000013827"/>
    </source>
</evidence>
<feature type="domain" description="DUF7788" evidence="2">
    <location>
        <begin position="177"/>
        <end position="370"/>
    </location>
</feature>
<sequence>MAAKRWAEIRFAHVASTCLARHRKAFLNERLREVPSRAQAETGNRHPRDAARVAARRHLRAQMASKRGVKGRALSGPHEIVARCMIHMEQQMVMAALGDDMDYDRRGLMSDAEGELVEAQWADMRDGVRASLLKAEEQRARAVLAAAAPAAAAVGGGDLGALRSTLRRCGVDMGKVVALVDVSGSMTGAPMEAAIGLGILTSELAAPAFRDRVLTFEAKPRWVDLSGCGSLRSKVEALAAAPWGGSTDFAAACEHILAAVQAARLSADEIPDLLVLSDMAFDEAHGEGHVASWATHHERLQRRFAKVGVAVCGQPYPPPRILYWNLRAAGAGFAAAADAPGTQLLSGFSPAMIKLVLAGHELVLEEETLVTAERRGGPTPLQTLRAALDDAAFHPVRSALSALPIGPLAAYRWPPAEGGREPEEEAAEEEDGFELVGAEECVRVKSCE</sequence>
<dbReference type="PaxDb" id="2903-EOD33158"/>
<feature type="compositionally biased region" description="Acidic residues" evidence="1">
    <location>
        <begin position="422"/>
        <end position="433"/>
    </location>
</feature>
<dbReference type="InterPro" id="IPR056690">
    <property type="entry name" value="DUF7788"/>
</dbReference>
<feature type="region of interest" description="Disordered" evidence="1">
    <location>
        <begin position="414"/>
        <end position="433"/>
    </location>
</feature>
<dbReference type="SUPFAM" id="SSF53300">
    <property type="entry name" value="vWA-like"/>
    <property type="match status" value="1"/>
</dbReference>
<dbReference type="Pfam" id="PF25043">
    <property type="entry name" value="DUF7788"/>
    <property type="match status" value="1"/>
</dbReference>
<reference evidence="3" key="2">
    <citation type="submission" date="2024-10" db="UniProtKB">
        <authorList>
            <consortium name="EnsemblProtists"/>
        </authorList>
    </citation>
    <scope>IDENTIFICATION</scope>
</reference>
<organism evidence="3 4">
    <name type="scientific">Emiliania huxleyi (strain CCMP1516)</name>
    <dbReference type="NCBI Taxonomy" id="280463"/>
    <lineage>
        <taxon>Eukaryota</taxon>
        <taxon>Haptista</taxon>
        <taxon>Haptophyta</taxon>
        <taxon>Prymnesiophyceae</taxon>
        <taxon>Isochrysidales</taxon>
        <taxon>Noelaerhabdaceae</taxon>
        <taxon>Emiliania</taxon>
    </lineage>
</organism>
<proteinExistence type="predicted"/>
<evidence type="ECO:0000313" key="3">
    <source>
        <dbReference type="EnsemblProtists" id="EOD33158"/>
    </source>
</evidence>
<accession>A0A0D3KBM3</accession>
<evidence type="ECO:0000256" key="1">
    <source>
        <dbReference type="SAM" id="MobiDB-lite"/>
    </source>
</evidence>
<dbReference type="PANTHER" id="PTHR31373:SF27">
    <property type="entry name" value="TROVE DOMAIN-CONTAINING PROTEIN"/>
    <property type="match status" value="1"/>
</dbReference>
<dbReference type="HOGENOM" id="CLU_611704_0_0_1"/>
<dbReference type="eggNOG" id="ENOG502QT1I">
    <property type="taxonomic scope" value="Eukaryota"/>
</dbReference>
<dbReference type="AlphaFoldDB" id="A0A0D3KBM3"/>
<dbReference type="Gene3D" id="3.40.50.410">
    <property type="entry name" value="von Willebrand factor, type A domain"/>
    <property type="match status" value="1"/>
</dbReference>
<dbReference type="InterPro" id="IPR036465">
    <property type="entry name" value="vWFA_dom_sf"/>
</dbReference>
<name>A0A0D3KBM3_EMIH1</name>
<dbReference type="PANTHER" id="PTHR31373">
    <property type="entry name" value="OS06G0652100 PROTEIN"/>
    <property type="match status" value="1"/>
</dbReference>
<dbReference type="KEGG" id="ehx:EMIHUDRAFT_434069"/>